<feature type="compositionally biased region" description="Low complexity" evidence="7">
    <location>
        <begin position="1"/>
        <end position="20"/>
    </location>
</feature>
<evidence type="ECO:0000256" key="2">
    <source>
        <dbReference type="ARBA" id="ARBA00009836"/>
    </source>
</evidence>
<dbReference type="GO" id="GO:0006388">
    <property type="term" value="P:tRNA splicing, via endonucleolytic cleavage and ligation"/>
    <property type="evidence" value="ECO:0007669"/>
    <property type="project" value="TreeGrafter"/>
</dbReference>
<dbReference type="InterPro" id="IPR042080">
    <property type="entry name" value="RNA_2'-PTrans_N"/>
</dbReference>
<feature type="compositionally biased region" description="Basic and acidic residues" evidence="7">
    <location>
        <begin position="211"/>
        <end position="223"/>
    </location>
</feature>
<name>A0A7S4PSX8_9DINO</name>
<dbReference type="SUPFAM" id="SSF56399">
    <property type="entry name" value="ADP-ribosylation"/>
    <property type="match status" value="1"/>
</dbReference>
<organism evidence="8">
    <name type="scientific">Alexandrium monilatum</name>
    <dbReference type="NCBI Taxonomy" id="311494"/>
    <lineage>
        <taxon>Eukaryota</taxon>
        <taxon>Sar</taxon>
        <taxon>Alveolata</taxon>
        <taxon>Dinophyceae</taxon>
        <taxon>Gonyaulacales</taxon>
        <taxon>Pyrocystaceae</taxon>
        <taxon>Alexandrium</taxon>
    </lineage>
</organism>
<dbReference type="GO" id="GO:0000215">
    <property type="term" value="F:tRNA 2'-phosphotransferase activity"/>
    <property type="evidence" value="ECO:0007669"/>
    <property type="project" value="UniProtKB-EC"/>
</dbReference>
<dbReference type="Gene3D" id="1.10.10.970">
    <property type="entry name" value="RNA 2'-phosphotransferase, Tpt1/KptA family, N-terminal domain"/>
    <property type="match status" value="1"/>
</dbReference>
<evidence type="ECO:0000256" key="5">
    <source>
        <dbReference type="ARBA" id="ARBA00023027"/>
    </source>
</evidence>
<accession>A0A7S4PSX8</accession>
<comment type="function">
    <text evidence="1">Catalyzes the last step of tRNA splicing, the transfer of the splice junction 2'-phosphate from ligated tRNA to NAD to produce ADP-ribose 1''-2'' cyclic phosphate.</text>
</comment>
<evidence type="ECO:0000256" key="4">
    <source>
        <dbReference type="ARBA" id="ARBA00022679"/>
    </source>
</evidence>
<evidence type="ECO:0000256" key="3">
    <source>
        <dbReference type="ARBA" id="ARBA00012007"/>
    </source>
</evidence>
<feature type="compositionally biased region" description="Pro residues" evidence="7">
    <location>
        <begin position="364"/>
        <end position="389"/>
    </location>
</feature>
<sequence length="630" mass="65699">MASVQRSPAAAAVASKAEAGAGAGGGRRSRSRSTPMRSALWLEEPVRSVGAAGGDTQAAGRPRPSGSQSVSRQPRSRRCREESPEQQAVKRRKKSRSTRRDQAALQPRRRIESKNVPKHSAHGPRTPTTDPGSRTAEGPPRSVGHGGVHLQATPETAGTPGPPQFPEGSAVRVHGLKHKEENNGREGVVLGFVTGKQRFRVKLTGGTCHNFKPDNLEEIRKQAVEPAPSTTAEPADGAAKPQPAASAQPDPVGVAHEAGPLPRGRAENGSLADTSSQSPERRASGPPTSGGALREVDQAAWTLPAPAPRPLPPMGSLPPAPGQPTPGLGCAARLEGRNSGAPLPAGRGPPPAAPALPPSLGAPAAPPPPDPPPAAAAPTAWPPSRPASAPPGGRSGPASGRGGGRSCPPGKGRGRGCGMQRDFRISKAMTTILRHTAASLGLCIRPDGFCFVSELLQVGDFRTLDCTAEDIRDAVRNSDKKRFDLLDEGGELLVRATQGHSMKVVSDDSLLRRLSASDRDLPRVCVHGTYKRHLQSILQKGLLAGGGMSNRNHVHFAPFEPGDGRVISGMRTSCEVAIYVDLRRALGDGVPFFLSSNQVVLSPGLRGVVPSSYIKGVKDVWSGRWIAGGA</sequence>
<keyword evidence="4" id="KW-0808">Transferase</keyword>
<feature type="compositionally biased region" description="Pro residues" evidence="7">
    <location>
        <begin position="305"/>
        <end position="324"/>
    </location>
</feature>
<reference evidence="8" key="1">
    <citation type="submission" date="2021-01" db="EMBL/GenBank/DDBJ databases">
        <authorList>
            <person name="Corre E."/>
            <person name="Pelletier E."/>
            <person name="Niang G."/>
            <person name="Scheremetjew M."/>
            <person name="Finn R."/>
            <person name="Kale V."/>
            <person name="Holt S."/>
            <person name="Cochrane G."/>
            <person name="Meng A."/>
            <person name="Brown T."/>
            <person name="Cohen L."/>
        </authorList>
    </citation>
    <scope>NUCLEOTIDE SEQUENCE</scope>
    <source>
        <strain evidence="8">CCMP3105</strain>
    </source>
</reference>
<evidence type="ECO:0000256" key="1">
    <source>
        <dbReference type="ARBA" id="ARBA00003343"/>
    </source>
</evidence>
<feature type="compositionally biased region" description="Gly residues" evidence="7">
    <location>
        <begin position="393"/>
        <end position="405"/>
    </location>
</feature>
<feature type="region of interest" description="Disordered" evidence="7">
    <location>
        <begin position="1"/>
        <end position="183"/>
    </location>
</feature>
<dbReference type="Gene3D" id="3.20.170.30">
    <property type="match status" value="1"/>
</dbReference>
<evidence type="ECO:0000256" key="6">
    <source>
        <dbReference type="ARBA" id="ARBA00047949"/>
    </source>
</evidence>
<evidence type="ECO:0000313" key="8">
    <source>
        <dbReference type="EMBL" id="CAE4561499.1"/>
    </source>
</evidence>
<proteinExistence type="inferred from homology"/>
<dbReference type="InterPro" id="IPR002745">
    <property type="entry name" value="Ptrans_KptA/Tpt1"/>
</dbReference>
<comment type="catalytic activity">
    <reaction evidence="6">
        <text>2'-phospho-[ligated tRNA] + NAD(+) = mature tRNA + ADP-alpha-D-ribose 1'',2''-cyclic phosphate + nicotinamide</text>
        <dbReference type="Rhea" id="RHEA:23324"/>
        <dbReference type="Rhea" id="RHEA-COMP:11106"/>
        <dbReference type="Rhea" id="RHEA-COMP:11107"/>
        <dbReference type="ChEBI" id="CHEBI:17154"/>
        <dbReference type="ChEBI" id="CHEBI:57540"/>
        <dbReference type="ChEBI" id="CHEBI:76596"/>
        <dbReference type="ChEBI" id="CHEBI:82883"/>
        <dbReference type="ChEBI" id="CHEBI:85027"/>
        <dbReference type="EC" id="2.7.1.160"/>
    </reaction>
</comment>
<keyword evidence="5" id="KW-0520">NAD</keyword>
<feature type="compositionally biased region" description="Low complexity" evidence="7">
    <location>
        <begin position="234"/>
        <end position="251"/>
    </location>
</feature>
<dbReference type="InterPro" id="IPR042081">
    <property type="entry name" value="RNA_2'-PTrans_C"/>
</dbReference>
<dbReference type="PANTHER" id="PTHR12684:SF2">
    <property type="entry name" value="TRNA 2'-PHOSPHOTRANSFERASE 1"/>
    <property type="match status" value="1"/>
</dbReference>
<dbReference type="Pfam" id="PF01885">
    <property type="entry name" value="PTS_2-RNA"/>
    <property type="match status" value="1"/>
</dbReference>
<feature type="region of interest" description="Disordered" evidence="7">
    <location>
        <begin position="205"/>
        <end position="419"/>
    </location>
</feature>
<feature type="compositionally biased region" description="Pro residues" evidence="7">
    <location>
        <begin position="347"/>
        <end position="357"/>
    </location>
</feature>
<protein>
    <recommendedName>
        <fullName evidence="3">2'-phosphotransferase</fullName>
        <ecNumber evidence="3">2.7.1.160</ecNumber>
    </recommendedName>
</protein>
<comment type="similarity">
    <text evidence="2">Belongs to the KptA/TPT1 family.</text>
</comment>
<dbReference type="AlphaFoldDB" id="A0A7S4PSX8"/>
<gene>
    <name evidence="8" type="ORF">AMON00008_LOCUS1118</name>
</gene>
<evidence type="ECO:0000256" key="7">
    <source>
        <dbReference type="SAM" id="MobiDB-lite"/>
    </source>
</evidence>
<dbReference type="PANTHER" id="PTHR12684">
    <property type="entry name" value="PUTATIVE PHOSPHOTRANSFERASE"/>
    <property type="match status" value="1"/>
</dbReference>
<dbReference type="EC" id="2.7.1.160" evidence="3"/>
<feature type="compositionally biased region" description="Low complexity" evidence="7">
    <location>
        <begin position="61"/>
        <end position="73"/>
    </location>
</feature>
<dbReference type="EMBL" id="HBNR01001586">
    <property type="protein sequence ID" value="CAE4561499.1"/>
    <property type="molecule type" value="Transcribed_RNA"/>
</dbReference>